<dbReference type="Proteomes" id="UP001203207">
    <property type="component" value="Unassembled WGS sequence"/>
</dbReference>
<accession>A0AAE3FYZ1</accession>
<gene>
    <name evidence="2" type="ORF">AArcSt2_13180</name>
</gene>
<reference evidence="2" key="2">
    <citation type="submission" date="2022-02" db="EMBL/GenBank/DDBJ databases">
        <authorList>
            <person name="Elcheninov A.G."/>
            <person name="Sorokin D.Y."/>
            <person name="Kublanov I.V."/>
        </authorList>
    </citation>
    <scope>NUCLEOTIDE SEQUENCE</scope>
    <source>
        <strain evidence="2">AArc-St2</strain>
    </source>
</reference>
<feature type="transmembrane region" description="Helical" evidence="1">
    <location>
        <begin position="20"/>
        <end position="37"/>
    </location>
</feature>
<dbReference type="RefSeq" id="WP_250585267.1">
    <property type="nucleotide sequence ID" value="NZ_JAKRVX010000006.1"/>
</dbReference>
<dbReference type="EMBL" id="JAKRVX010000006">
    <property type="protein sequence ID" value="MCL9817891.1"/>
    <property type="molecule type" value="Genomic_DNA"/>
</dbReference>
<evidence type="ECO:0000313" key="3">
    <source>
        <dbReference type="Proteomes" id="UP001203207"/>
    </source>
</evidence>
<keyword evidence="1" id="KW-1133">Transmembrane helix</keyword>
<evidence type="ECO:0000313" key="2">
    <source>
        <dbReference type="EMBL" id="MCL9817891.1"/>
    </source>
</evidence>
<comment type="caution">
    <text evidence="2">The sequence shown here is derived from an EMBL/GenBank/DDBJ whole genome shotgun (WGS) entry which is preliminary data.</text>
</comment>
<name>A0AAE3FYZ1_9EURY</name>
<sequence length="73" mass="8252">MVGPSITEEERNIANKRLKIGFILLVAFSAVLMALQVDPTLQQLAVIFIGGVVFGAVLLWFVLRNMRTFYRRV</sequence>
<keyword evidence="1" id="KW-0812">Transmembrane</keyword>
<feature type="transmembrane region" description="Helical" evidence="1">
    <location>
        <begin position="43"/>
        <end position="63"/>
    </location>
</feature>
<proteinExistence type="predicted"/>
<reference evidence="2" key="1">
    <citation type="journal article" date="2022" name="Syst. Appl. Microbiol.">
        <title>Natronocalculus amylovorans gen. nov., sp. nov., and Natranaeroarchaeum aerophilus sp. nov., dominant culturable amylolytic natronoarchaea from hypersaline soda lakes in southwestern Siberia.</title>
        <authorList>
            <person name="Sorokin D.Y."/>
            <person name="Elcheninov A.G."/>
            <person name="Khizhniak T.V."/>
            <person name="Koenen M."/>
            <person name="Bale N.J."/>
            <person name="Damste J.S.S."/>
            <person name="Kublanov I.V."/>
        </authorList>
    </citation>
    <scope>NUCLEOTIDE SEQUENCE</scope>
    <source>
        <strain evidence="2">AArc-St2</strain>
    </source>
</reference>
<evidence type="ECO:0000256" key="1">
    <source>
        <dbReference type="SAM" id="Phobius"/>
    </source>
</evidence>
<dbReference type="AlphaFoldDB" id="A0AAE3FYZ1"/>
<protein>
    <submittedName>
        <fullName evidence="2">Uncharacterized protein</fullName>
    </submittedName>
</protein>
<organism evidence="2 3">
    <name type="scientific">Natronocalculus amylovorans</name>
    <dbReference type="NCBI Taxonomy" id="2917812"/>
    <lineage>
        <taxon>Archaea</taxon>
        <taxon>Methanobacteriati</taxon>
        <taxon>Methanobacteriota</taxon>
        <taxon>Stenosarchaea group</taxon>
        <taxon>Halobacteria</taxon>
        <taxon>Halobacteriales</taxon>
        <taxon>Haloferacaceae</taxon>
        <taxon>Natronocalculus</taxon>
    </lineage>
</organism>
<keyword evidence="1" id="KW-0472">Membrane</keyword>
<keyword evidence="3" id="KW-1185">Reference proteome</keyword>